<protein>
    <submittedName>
        <fullName evidence="1">Uncharacterized protein</fullName>
    </submittedName>
</protein>
<sequence>MCSPRSFPAGCADGPGGDVPNGLGCSHPLDLARAPFRLFDGLRPVRFIPIVPVTGAIAMTPASPCRSDSS</sequence>
<proteinExistence type="predicted"/>
<dbReference type="AlphaFoldDB" id="A0A2I2KSF4"/>
<reference evidence="1 2" key="1">
    <citation type="submission" date="2017-06" db="EMBL/GenBank/DDBJ databases">
        <authorList>
            <person name="Kim H.J."/>
            <person name="Triplett B.A."/>
        </authorList>
    </citation>
    <scope>NUCLEOTIDE SEQUENCE [LARGE SCALE GENOMIC DNA]</scope>
    <source>
        <strain evidence="1">FRACA_ARgP5</strain>
    </source>
</reference>
<dbReference type="EMBL" id="FZMO01000179">
    <property type="protein sequence ID" value="SNQ48592.1"/>
    <property type="molecule type" value="Genomic_DNA"/>
</dbReference>
<accession>A0A2I2KSF4</accession>
<name>A0A2I2KSF4_9ACTN</name>
<keyword evidence="2" id="KW-1185">Reference proteome</keyword>
<organism evidence="1 2">
    <name type="scientific">Frankia canadensis</name>
    <dbReference type="NCBI Taxonomy" id="1836972"/>
    <lineage>
        <taxon>Bacteria</taxon>
        <taxon>Bacillati</taxon>
        <taxon>Actinomycetota</taxon>
        <taxon>Actinomycetes</taxon>
        <taxon>Frankiales</taxon>
        <taxon>Frankiaceae</taxon>
        <taxon>Frankia</taxon>
    </lineage>
</organism>
<dbReference type="Proteomes" id="UP000234331">
    <property type="component" value="Unassembled WGS sequence"/>
</dbReference>
<evidence type="ECO:0000313" key="2">
    <source>
        <dbReference type="Proteomes" id="UP000234331"/>
    </source>
</evidence>
<gene>
    <name evidence="1" type="ORF">FRACA_260046</name>
</gene>
<evidence type="ECO:0000313" key="1">
    <source>
        <dbReference type="EMBL" id="SNQ48592.1"/>
    </source>
</evidence>